<keyword evidence="3" id="KW-1185">Reference proteome</keyword>
<evidence type="ECO:0000313" key="2">
    <source>
        <dbReference type="EMBL" id="GMG18390.1"/>
    </source>
</evidence>
<gene>
    <name evidence="2" type="ORF">Pfra01_003067500</name>
</gene>
<protein>
    <submittedName>
        <fullName evidence="2">Unnamed protein product</fullName>
    </submittedName>
</protein>
<dbReference type="Proteomes" id="UP001165121">
    <property type="component" value="Unassembled WGS sequence"/>
</dbReference>
<evidence type="ECO:0000313" key="3">
    <source>
        <dbReference type="Proteomes" id="UP001165121"/>
    </source>
</evidence>
<reference evidence="2" key="1">
    <citation type="submission" date="2023-04" db="EMBL/GenBank/DDBJ databases">
        <title>Phytophthora fragariaefolia NBRC 109709.</title>
        <authorList>
            <person name="Ichikawa N."/>
            <person name="Sato H."/>
            <person name="Tonouchi N."/>
        </authorList>
    </citation>
    <scope>NUCLEOTIDE SEQUENCE</scope>
    <source>
        <strain evidence="2">NBRC 109709</strain>
    </source>
</reference>
<sequence>MQLTYSQGLIERLKQAEERGLVIVQALQELKTSLQILQDRQTAPSARPSRTHAARDDTTITKPTTGGSRTPLIQRMGSFVGLTSGSSLESKRQGQTSKQSPTRYTDELFSQSSSIISDQASYQENQHSYRHHQSIFTQTASFIFSSEMGSHHSMAEISPFNQPAARALTPPTAAIDYKIPEGQRVSSKSLTSTQPEENHQPMLFQRMQGAPRVRTELAPTTKTAPGEQTQRKMFQRTHSQSMRTLTEALTTHIPPHGSLSNAQARVLKRMGSFVSDTSALNSKQSPTYYADELFRRKSIELSKDHTWESAK</sequence>
<feature type="region of interest" description="Disordered" evidence="1">
    <location>
        <begin position="38"/>
        <end position="106"/>
    </location>
</feature>
<accession>A0A9W6YNY2</accession>
<feature type="compositionally biased region" description="Polar residues" evidence="1">
    <location>
        <begin position="81"/>
        <end position="103"/>
    </location>
</feature>
<comment type="caution">
    <text evidence="2">The sequence shown here is derived from an EMBL/GenBank/DDBJ whole genome shotgun (WGS) entry which is preliminary data.</text>
</comment>
<dbReference type="OrthoDB" id="421226at2759"/>
<dbReference type="AlphaFoldDB" id="A0A9W6YNY2"/>
<name>A0A9W6YNY2_9STRA</name>
<evidence type="ECO:0000256" key="1">
    <source>
        <dbReference type="SAM" id="MobiDB-lite"/>
    </source>
</evidence>
<organism evidence="2 3">
    <name type="scientific">Phytophthora fragariaefolia</name>
    <dbReference type="NCBI Taxonomy" id="1490495"/>
    <lineage>
        <taxon>Eukaryota</taxon>
        <taxon>Sar</taxon>
        <taxon>Stramenopiles</taxon>
        <taxon>Oomycota</taxon>
        <taxon>Peronosporomycetes</taxon>
        <taxon>Peronosporales</taxon>
        <taxon>Peronosporaceae</taxon>
        <taxon>Phytophthora</taxon>
    </lineage>
</organism>
<dbReference type="EMBL" id="BSXT01019414">
    <property type="protein sequence ID" value="GMG18390.1"/>
    <property type="molecule type" value="Genomic_DNA"/>
</dbReference>
<proteinExistence type="predicted"/>